<sequence length="87" mass="9165">RSSTAIRVAHSRSSSGYFLDAAMTLILHGLRASTRPGAIHVGIVLGAIVLGGTALYLSRSQVLVDDESYMEAMIPHHSIAILTSGDC</sequence>
<keyword evidence="1" id="KW-0812">Transmembrane</keyword>
<proteinExistence type="predicted"/>
<feature type="transmembrane region" description="Helical" evidence="1">
    <location>
        <begin position="37"/>
        <end position="57"/>
    </location>
</feature>
<evidence type="ECO:0000256" key="1">
    <source>
        <dbReference type="SAM" id="Phobius"/>
    </source>
</evidence>
<reference evidence="2" key="1">
    <citation type="submission" date="2023-06" db="EMBL/GenBank/DDBJ databases">
        <title>Draft genome sequence of Nocardioides sp. SOB77.</title>
        <authorList>
            <person name="Zhang G."/>
        </authorList>
    </citation>
    <scope>NUCLEOTIDE SEQUENCE</scope>
    <source>
        <strain evidence="2">SOB77</strain>
    </source>
</reference>
<keyword evidence="1" id="KW-1133">Transmembrane helix</keyword>
<evidence type="ECO:0000313" key="3">
    <source>
        <dbReference type="Proteomes" id="UP001168620"/>
    </source>
</evidence>
<accession>A0ABT8FM30</accession>
<evidence type="ECO:0000313" key="2">
    <source>
        <dbReference type="EMBL" id="MDN4175723.1"/>
    </source>
</evidence>
<comment type="caution">
    <text evidence="2">The sequence shown here is derived from an EMBL/GenBank/DDBJ whole genome shotgun (WGS) entry which is preliminary data.</text>
</comment>
<name>A0ABT8FM30_9ACTN</name>
<keyword evidence="1" id="KW-0472">Membrane</keyword>
<protein>
    <recommendedName>
        <fullName evidence="4">DUF305 domain-containing protein</fullName>
    </recommendedName>
</protein>
<dbReference type="EMBL" id="JAUHJQ010000020">
    <property type="protein sequence ID" value="MDN4175723.1"/>
    <property type="molecule type" value="Genomic_DNA"/>
</dbReference>
<keyword evidence="3" id="KW-1185">Reference proteome</keyword>
<evidence type="ECO:0008006" key="4">
    <source>
        <dbReference type="Google" id="ProtNLM"/>
    </source>
</evidence>
<feature type="non-terminal residue" evidence="2">
    <location>
        <position position="1"/>
    </location>
</feature>
<dbReference type="Proteomes" id="UP001168620">
    <property type="component" value="Unassembled WGS sequence"/>
</dbReference>
<gene>
    <name evidence="2" type="ORF">QWY28_22370</name>
</gene>
<organism evidence="2 3">
    <name type="scientific">Nocardioides oceani</name>
    <dbReference type="NCBI Taxonomy" id="3058369"/>
    <lineage>
        <taxon>Bacteria</taxon>
        <taxon>Bacillati</taxon>
        <taxon>Actinomycetota</taxon>
        <taxon>Actinomycetes</taxon>
        <taxon>Propionibacteriales</taxon>
        <taxon>Nocardioidaceae</taxon>
        <taxon>Nocardioides</taxon>
    </lineage>
</organism>